<protein>
    <submittedName>
        <fullName evidence="2">Putative membrane spanning protein</fullName>
    </submittedName>
</protein>
<dbReference type="AlphaFoldDB" id="W5SL93"/>
<evidence type="ECO:0000256" key="1">
    <source>
        <dbReference type="SAM" id="MobiDB-lite"/>
    </source>
</evidence>
<feature type="region of interest" description="Disordered" evidence="1">
    <location>
        <begin position="18"/>
        <end position="37"/>
    </location>
</feature>
<evidence type="ECO:0000313" key="2">
    <source>
        <dbReference type="EMBL" id="AHH07443.1"/>
    </source>
</evidence>
<geneLocation type="plasmid" evidence="2">
    <name>unnamed</name>
</geneLocation>
<dbReference type="RefSeq" id="WP_025401376.1">
    <property type="nucleotide sequence ID" value="NZ_CP004316.1"/>
</dbReference>
<gene>
    <name evidence="2" type="ORF">BCD_1377</name>
</gene>
<name>W5SL93_9SPIR</name>
<dbReference type="HOGENOM" id="CLU_2178745_0_0_12"/>
<sequence>MLIILLLIACGQNGKTPVSKKDPVFTKDPVSTEDPVGSAEVQLKSEEEIKLGRIAAIRKNGIPSAVIKALIKHNASDWDEEISHYYLYFVDINRVFVGVPYKVVGGNEFLYGDRE</sequence>
<reference evidence="2" key="1">
    <citation type="submission" date="2013-02" db="EMBL/GenBank/DDBJ databases">
        <title>Comparative genomics of Borrelia species.</title>
        <authorList>
            <person name="Schwan T.G."/>
            <person name="Raffel S.J."/>
            <person name="Porcella S.F."/>
        </authorList>
    </citation>
    <scope>NUCLEOTIDE SEQUENCE</scope>
    <source>
        <strain evidence="2">DOU</strain>
        <plasmid evidence="2">unnamed</plasmid>
    </source>
</reference>
<accession>W5SL93</accession>
<proteinExistence type="predicted"/>
<keyword evidence="2" id="KW-0614">Plasmid</keyword>
<organism evidence="2">
    <name type="scientific">Borrelia crocidurae DOU</name>
    <dbReference type="NCBI Taxonomy" id="1293575"/>
    <lineage>
        <taxon>Bacteria</taxon>
        <taxon>Pseudomonadati</taxon>
        <taxon>Spirochaetota</taxon>
        <taxon>Spirochaetia</taxon>
        <taxon>Spirochaetales</taxon>
        <taxon>Borreliaceae</taxon>
        <taxon>Borrelia</taxon>
    </lineage>
</organism>
<dbReference type="EMBL" id="CP004316">
    <property type="protein sequence ID" value="AHH07443.1"/>
    <property type="molecule type" value="Genomic_DNA"/>
</dbReference>